<reference evidence="2" key="1">
    <citation type="submission" date="2021-01" db="EMBL/GenBank/DDBJ databases">
        <title>WGS of actinomycetes isolated from Thailand.</title>
        <authorList>
            <person name="Thawai C."/>
        </authorList>
    </citation>
    <scope>NUCLEOTIDE SEQUENCE</scope>
    <source>
        <strain evidence="2">RCU-197</strain>
    </source>
</reference>
<protein>
    <submittedName>
        <fullName evidence="2">Uncharacterized protein</fullName>
    </submittedName>
</protein>
<dbReference type="RefSeq" id="WP_201831308.1">
    <property type="nucleotide sequence ID" value="NZ_JAERRK010000001.1"/>
</dbReference>
<name>A0A937JL52_9ACTN</name>
<dbReference type="Proteomes" id="UP000661858">
    <property type="component" value="Unassembled WGS sequence"/>
</dbReference>
<feature type="transmembrane region" description="Helical" evidence="1">
    <location>
        <begin position="80"/>
        <end position="102"/>
    </location>
</feature>
<evidence type="ECO:0000256" key="1">
    <source>
        <dbReference type="SAM" id="Phobius"/>
    </source>
</evidence>
<proteinExistence type="predicted"/>
<feature type="transmembrane region" description="Helical" evidence="1">
    <location>
        <begin position="44"/>
        <end position="68"/>
    </location>
</feature>
<gene>
    <name evidence="2" type="ORF">JK359_03165</name>
</gene>
<feature type="transmembrane region" description="Helical" evidence="1">
    <location>
        <begin position="139"/>
        <end position="159"/>
    </location>
</feature>
<evidence type="ECO:0000313" key="2">
    <source>
        <dbReference type="EMBL" id="MBL1080981.1"/>
    </source>
</evidence>
<organism evidence="2 3">
    <name type="scientific">Streptomyces actinomycinicus</name>
    <dbReference type="NCBI Taxonomy" id="1695166"/>
    <lineage>
        <taxon>Bacteria</taxon>
        <taxon>Bacillati</taxon>
        <taxon>Actinomycetota</taxon>
        <taxon>Actinomycetes</taxon>
        <taxon>Kitasatosporales</taxon>
        <taxon>Streptomycetaceae</taxon>
        <taxon>Streptomyces</taxon>
    </lineage>
</organism>
<keyword evidence="1" id="KW-0472">Membrane</keyword>
<keyword evidence="1" id="KW-0812">Transmembrane</keyword>
<accession>A0A937JL52</accession>
<sequence>MEQTPRGVGRGRISGAFMVAGLIAAAGLLVYLGRADTIHALSYAGRLLGGFLVLAGLVAFTAAVCVVVDRFLGHGTKYTTAIILFGVLAVLGAGLMLLAIQLEEYTRWLWGWLGLIVWSGWALWELLHRRRAWRDITFRRNFAAIASVTALITVANFVYTQIYTPYASPLTVTLSTEIGHIRKEKNTTYVGVTFRLENTGKVAANIVGASYAVSGVNWNSTYQTPRNVKQWDEEVDTDGLTDLHTYADKPEPYTVSLGLLSAPFDSDLGPGQKYTQEKIIELPTNAYRAIWVQGEAYLLRKDRMLQSNPPAIYHSRMGKGEKAPEWVANYAHLPSDSAYIRYTVPVTYSNEILNLTRKRRNVTLWWMLGTENTSSLAPLVASLEPVGEERAEPSYSEWGQVLERYGFTYLASGATEAVL</sequence>
<feature type="transmembrane region" description="Helical" evidence="1">
    <location>
        <begin position="12"/>
        <end position="32"/>
    </location>
</feature>
<keyword evidence="1" id="KW-1133">Transmembrane helix</keyword>
<keyword evidence="3" id="KW-1185">Reference proteome</keyword>
<feature type="transmembrane region" description="Helical" evidence="1">
    <location>
        <begin position="108"/>
        <end position="127"/>
    </location>
</feature>
<evidence type="ECO:0000313" key="3">
    <source>
        <dbReference type="Proteomes" id="UP000661858"/>
    </source>
</evidence>
<dbReference type="EMBL" id="JAERRK010000001">
    <property type="protein sequence ID" value="MBL1080981.1"/>
    <property type="molecule type" value="Genomic_DNA"/>
</dbReference>
<dbReference type="AlphaFoldDB" id="A0A937JL52"/>
<comment type="caution">
    <text evidence="2">The sequence shown here is derived from an EMBL/GenBank/DDBJ whole genome shotgun (WGS) entry which is preliminary data.</text>
</comment>